<protein>
    <submittedName>
        <fullName evidence="2">Uncharacterized protein</fullName>
    </submittedName>
</protein>
<evidence type="ECO:0000256" key="1">
    <source>
        <dbReference type="SAM" id="MobiDB-lite"/>
    </source>
</evidence>
<evidence type="ECO:0000313" key="2">
    <source>
        <dbReference type="EMBL" id="EHL03371.1"/>
    </source>
</evidence>
<dbReference type="HOGENOM" id="CLU_020490_0_0_1"/>
<feature type="compositionally biased region" description="Polar residues" evidence="1">
    <location>
        <begin position="28"/>
        <end position="37"/>
    </location>
</feature>
<comment type="caution">
    <text evidence="2">The sequence shown here is derived from an EMBL/GenBank/DDBJ whole genome shotgun (WGS) entry which is preliminary data.</text>
</comment>
<keyword evidence="3" id="KW-1185">Reference proteome</keyword>
<name>H0EDY1_GLAL7</name>
<sequence>MYLWQPNRSAWGEDEPIEALAVWDIRSPSSYRPSQDPTGKAKPNEHHTGPRVIRRFSFSDLAFYRVRQRSCPTLRCLELDENHVYVIQEDHRWVVGQEESESHPRLHKVKSTGIPFSVGPFWEDECGADGDVNLSFCQRNPESRRAQQAPCWRHEEFPYLTISEVKDFEAGVTFSARHCFMLETISINIKPRIHMTGHGYDVSLKDDLWGQMLEKGQIHGDERWLVGENTKSEIVVLHFDKEIGLERTR</sequence>
<dbReference type="OrthoDB" id="5334391at2759"/>
<dbReference type="Proteomes" id="UP000005446">
    <property type="component" value="Unassembled WGS sequence"/>
</dbReference>
<organism evidence="2 3">
    <name type="scientific">Glarea lozoyensis (strain ATCC 74030 / MF5533)</name>
    <dbReference type="NCBI Taxonomy" id="1104152"/>
    <lineage>
        <taxon>Eukaryota</taxon>
        <taxon>Fungi</taxon>
        <taxon>Dikarya</taxon>
        <taxon>Ascomycota</taxon>
        <taxon>Pezizomycotina</taxon>
        <taxon>Leotiomycetes</taxon>
        <taxon>Helotiales</taxon>
        <taxon>Helotiaceae</taxon>
        <taxon>Glarea</taxon>
    </lineage>
</organism>
<feature type="region of interest" description="Disordered" evidence="1">
    <location>
        <begin position="28"/>
        <end position="49"/>
    </location>
</feature>
<accession>H0EDY1</accession>
<proteinExistence type="predicted"/>
<gene>
    <name evidence="2" type="ORF">M7I_0591</name>
</gene>
<dbReference type="InParanoid" id="H0EDY1"/>
<reference evidence="2 3" key="1">
    <citation type="journal article" date="2012" name="Eukaryot. Cell">
        <title>Genome sequence of the fungus Glarea lozoyensis: the first genome sequence of a species from the Helotiaceae family.</title>
        <authorList>
            <person name="Youssar L."/>
            <person name="Gruening B.A."/>
            <person name="Erxleben A."/>
            <person name="Guenther S."/>
            <person name="Huettel W."/>
        </authorList>
    </citation>
    <scope>NUCLEOTIDE SEQUENCE [LARGE SCALE GENOMIC DNA]</scope>
    <source>
        <strain evidence="3">ATCC 74030 / MF5533</strain>
    </source>
</reference>
<dbReference type="AlphaFoldDB" id="H0EDY1"/>
<dbReference type="EMBL" id="AGUE01000010">
    <property type="protein sequence ID" value="EHL03371.1"/>
    <property type="molecule type" value="Genomic_DNA"/>
</dbReference>
<evidence type="ECO:0000313" key="3">
    <source>
        <dbReference type="Proteomes" id="UP000005446"/>
    </source>
</evidence>